<name>A0A0U1PZR8_9BURK</name>
<gene>
    <name evidence="1" type="ORF">AAV94_07395</name>
</gene>
<evidence type="ECO:0000313" key="1">
    <source>
        <dbReference type="EMBL" id="KKW67987.1"/>
    </source>
</evidence>
<proteinExistence type="predicted"/>
<dbReference type="RefSeq" id="WP_046741689.1">
    <property type="nucleotide sequence ID" value="NZ_LBNQ01000023.1"/>
</dbReference>
<dbReference type="EMBL" id="LBNQ01000023">
    <property type="protein sequence ID" value="KKW67987.1"/>
    <property type="molecule type" value="Genomic_DNA"/>
</dbReference>
<dbReference type="Proteomes" id="UP000050580">
    <property type="component" value="Unassembled WGS sequence"/>
</dbReference>
<sequence length="179" mass="19704">MTPRAVTLPPTIWPHRSWRRDLTVLAMLAGYAAAAPTWGAARIQPQDGYWTWDVGTAQSSASCVPGIDQALIQLLPTQRGEHVRFASPFHPRQLIAHEQVQWQQPSANHFVATADGVTVQGFALPMSVRYELHVLSPTQMRGEAVVTMQMLQACAVSATFTFVRHADTGHRPATPATDR</sequence>
<comment type="caution">
    <text evidence="1">The sequence shown here is derived from an EMBL/GenBank/DDBJ whole genome shotgun (WGS) entry which is preliminary data.</text>
</comment>
<reference evidence="1 2" key="1">
    <citation type="submission" date="2015-05" db="EMBL/GenBank/DDBJ databases">
        <title>Draft genome sequence of Lampropedia sp. CT6, isolated from the microbial mat of a hot water spring, located at Manikaran, India.</title>
        <authorList>
            <person name="Tripathi C."/>
            <person name="Rani P."/>
            <person name="Mahato N.K."/>
            <person name="Lal R."/>
        </authorList>
    </citation>
    <scope>NUCLEOTIDE SEQUENCE [LARGE SCALE GENOMIC DNA]</scope>
    <source>
        <strain evidence="1 2">CT6</strain>
    </source>
</reference>
<accession>A0A0U1PZR8</accession>
<dbReference type="AlphaFoldDB" id="A0A0U1PZR8"/>
<keyword evidence="2" id="KW-1185">Reference proteome</keyword>
<evidence type="ECO:0000313" key="2">
    <source>
        <dbReference type="Proteomes" id="UP000050580"/>
    </source>
</evidence>
<protein>
    <submittedName>
        <fullName evidence="1">Uncharacterized protein</fullName>
    </submittedName>
</protein>
<dbReference type="STRING" id="1610491.AAV94_07395"/>
<organism evidence="1 2">
    <name type="scientific">Lampropedia cohaerens</name>
    <dbReference type="NCBI Taxonomy" id="1610491"/>
    <lineage>
        <taxon>Bacteria</taxon>
        <taxon>Pseudomonadati</taxon>
        <taxon>Pseudomonadota</taxon>
        <taxon>Betaproteobacteria</taxon>
        <taxon>Burkholderiales</taxon>
        <taxon>Comamonadaceae</taxon>
        <taxon>Lampropedia</taxon>
    </lineage>
</organism>